<comment type="caution">
    <text evidence="1">The sequence shown here is derived from an EMBL/GenBank/DDBJ whole genome shotgun (WGS) entry which is preliminary data.</text>
</comment>
<organism evidence="1 2">
    <name type="scientific">Megasphaera hominis</name>
    <dbReference type="NCBI Taxonomy" id="159836"/>
    <lineage>
        <taxon>Bacteria</taxon>
        <taxon>Bacillati</taxon>
        <taxon>Bacillota</taxon>
        <taxon>Negativicutes</taxon>
        <taxon>Veillonellales</taxon>
        <taxon>Veillonellaceae</taxon>
        <taxon>Megasphaera</taxon>
    </lineage>
</organism>
<accession>A0ABR6VHA5</accession>
<dbReference type="InterPro" id="IPR010235">
    <property type="entry name" value="HepT"/>
</dbReference>
<name>A0ABR6VHA5_9FIRM</name>
<dbReference type="Pfam" id="PF08780">
    <property type="entry name" value="NTase_sub_bind"/>
    <property type="match status" value="1"/>
</dbReference>
<evidence type="ECO:0000313" key="2">
    <source>
        <dbReference type="Proteomes" id="UP000606870"/>
    </source>
</evidence>
<reference evidence="1 2" key="1">
    <citation type="submission" date="2020-08" db="EMBL/GenBank/DDBJ databases">
        <authorList>
            <person name="Liu C."/>
            <person name="Sun Q."/>
        </authorList>
    </citation>
    <scope>NUCLEOTIDE SEQUENCE [LARGE SCALE GENOMIC DNA]</scope>
    <source>
        <strain evidence="1 2">NSJ-59</strain>
    </source>
</reference>
<proteinExistence type="predicted"/>
<dbReference type="Proteomes" id="UP000606870">
    <property type="component" value="Unassembled WGS sequence"/>
</dbReference>
<dbReference type="Gene3D" id="1.20.120.330">
    <property type="entry name" value="Nucleotidyltransferases domain 2"/>
    <property type="match status" value="1"/>
</dbReference>
<dbReference type="RefSeq" id="WP_186502074.1">
    <property type="nucleotide sequence ID" value="NZ_JACOGK010000004.1"/>
</dbReference>
<dbReference type="EMBL" id="JACOGK010000004">
    <property type="protein sequence ID" value="MBC3536019.1"/>
    <property type="molecule type" value="Genomic_DNA"/>
</dbReference>
<evidence type="ECO:0000313" key="1">
    <source>
        <dbReference type="EMBL" id="MBC3536019.1"/>
    </source>
</evidence>
<gene>
    <name evidence="1" type="ORF">H8J70_01930</name>
</gene>
<sequence length="129" mass="15021">MPELKERYLKQLQLLTAALGTEEPTPLAIHGTIHLFEVQFDLALALLSQLLDHHDSGAFFSSGPREIIMEAYDEYAFMDDSLWLEMMRERDDRSNEDTRWPALIERIRTAYMPAFRALANEVIYEPTFI</sequence>
<protein>
    <submittedName>
        <fullName evidence="1">Nucleotidyltransferase substrate binding protein</fullName>
    </submittedName>
</protein>
<dbReference type="SUPFAM" id="SSF81593">
    <property type="entry name" value="Nucleotidyltransferase substrate binding subunit/domain"/>
    <property type="match status" value="1"/>
</dbReference>
<dbReference type="NCBIfam" id="TIGR01987">
    <property type="entry name" value="HI0074"/>
    <property type="match status" value="1"/>
</dbReference>
<keyword evidence="2" id="KW-1185">Reference proteome</keyword>